<evidence type="ECO:0008006" key="13">
    <source>
        <dbReference type="Google" id="ProtNLM"/>
    </source>
</evidence>
<keyword evidence="3 8" id="KW-0812">Transmembrane</keyword>
<organism evidence="11 12">
    <name type="scientific">Pristionchus fissidentatus</name>
    <dbReference type="NCBI Taxonomy" id="1538716"/>
    <lineage>
        <taxon>Eukaryota</taxon>
        <taxon>Metazoa</taxon>
        <taxon>Ecdysozoa</taxon>
        <taxon>Nematoda</taxon>
        <taxon>Chromadorea</taxon>
        <taxon>Rhabditida</taxon>
        <taxon>Rhabditina</taxon>
        <taxon>Diplogasteromorpha</taxon>
        <taxon>Diplogasteroidea</taxon>
        <taxon>Neodiplogasteridae</taxon>
        <taxon>Pristionchus</taxon>
    </lineage>
</organism>
<dbReference type="Pfam" id="PF08016">
    <property type="entry name" value="PKD_channel"/>
    <property type="match status" value="1"/>
</dbReference>
<name>A0AAV5V149_9BILA</name>
<dbReference type="PANTHER" id="PTHR10877:SF183">
    <property type="entry name" value="AT14535P-RELATED"/>
    <property type="match status" value="1"/>
</dbReference>
<feature type="non-terminal residue" evidence="11">
    <location>
        <position position="211"/>
    </location>
</feature>
<sequence>GFTYTTASELENSDLRGTFANYGGGGFVLYLNQTNKNAARDSIAFLKANQWIGRGTRLIVVEFAVYNGNVNLFCVIKLMFELPATGGVIPKASFNTMRFIRYVSTVDNVVLVCEGIFCAFTLFFIVDALMDFAKTRLDYFKKFWNIVDLVLIGLSLACIDLSNRRTLLACTRINKLLDSICRVPSTDDVVNTEENYNNIVAILFFFACMKV</sequence>
<keyword evidence="4 8" id="KW-1133">Transmembrane helix</keyword>
<dbReference type="Proteomes" id="UP001432322">
    <property type="component" value="Unassembled WGS sequence"/>
</dbReference>
<dbReference type="InterPro" id="IPR051223">
    <property type="entry name" value="Polycystin"/>
</dbReference>
<dbReference type="GO" id="GO:0060170">
    <property type="term" value="C:ciliary membrane"/>
    <property type="evidence" value="ECO:0007669"/>
    <property type="project" value="UniProtKB-SubCell"/>
</dbReference>
<evidence type="ECO:0000259" key="10">
    <source>
        <dbReference type="Pfam" id="PF20519"/>
    </source>
</evidence>
<comment type="subcellular location">
    <subcellularLocation>
        <location evidence="1">Cell projection</location>
        <location evidence="1">Cilium membrane</location>
        <topology evidence="1">Multi-pass membrane protein</topology>
    </subcellularLocation>
</comment>
<evidence type="ECO:0000256" key="5">
    <source>
        <dbReference type="ARBA" id="ARBA00023136"/>
    </source>
</evidence>
<feature type="domain" description="Polycystin" evidence="10">
    <location>
        <begin position="2"/>
        <end position="99"/>
    </location>
</feature>
<comment type="caution">
    <text evidence="11">The sequence shown here is derived from an EMBL/GenBank/DDBJ whole genome shotgun (WGS) entry which is preliminary data.</text>
</comment>
<feature type="non-terminal residue" evidence="11">
    <location>
        <position position="1"/>
    </location>
</feature>
<evidence type="ECO:0000259" key="9">
    <source>
        <dbReference type="Pfam" id="PF08016"/>
    </source>
</evidence>
<dbReference type="InterPro" id="IPR027359">
    <property type="entry name" value="Volt_channel_dom_sf"/>
</dbReference>
<keyword evidence="5 8" id="KW-0472">Membrane</keyword>
<evidence type="ECO:0000256" key="8">
    <source>
        <dbReference type="SAM" id="Phobius"/>
    </source>
</evidence>
<dbReference type="InterPro" id="IPR046791">
    <property type="entry name" value="Polycystin_dom"/>
</dbReference>
<dbReference type="PANTHER" id="PTHR10877">
    <property type="entry name" value="POLYCYSTIN FAMILY MEMBER"/>
    <property type="match status" value="1"/>
</dbReference>
<evidence type="ECO:0000256" key="2">
    <source>
        <dbReference type="ARBA" id="ARBA00007200"/>
    </source>
</evidence>
<dbReference type="PRINTS" id="PR01433">
    <property type="entry name" value="POLYCYSTIN2"/>
</dbReference>
<dbReference type="AlphaFoldDB" id="A0AAV5V149"/>
<keyword evidence="6" id="KW-0325">Glycoprotein</keyword>
<protein>
    <recommendedName>
        <fullName evidence="13">Polycystin cation channel PKD1/PKD2 domain-containing protein</fullName>
    </recommendedName>
</protein>
<evidence type="ECO:0000313" key="11">
    <source>
        <dbReference type="EMBL" id="GMT12768.1"/>
    </source>
</evidence>
<dbReference type="Gene3D" id="1.20.120.350">
    <property type="entry name" value="Voltage-gated potassium channels. Chain C"/>
    <property type="match status" value="1"/>
</dbReference>
<proteinExistence type="inferred from homology"/>
<dbReference type="Pfam" id="PF20519">
    <property type="entry name" value="Polycystin_dom"/>
    <property type="match status" value="1"/>
</dbReference>
<comment type="similarity">
    <text evidence="2">Belongs to the polycystin family.</text>
</comment>
<feature type="transmembrane region" description="Helical" evidence="8">
    <location>
        <begin position="142"/>
        <end position="162"/>
    </location>
</feature>
<evidence type="ECO:0000313" key="12">
    <source>
        <dbReference type="Proteomes" id="UP001432322"/>
    </source>
</evidence>
<evidence type="ECO:0000256" key="7">
    <source>
        <dbReference type="ARBA" id="ARBA00023273"/>
    </source>
</evidence>
<evidence type="ECO:0000256" key="4">
    <source>
        <dbReference type="ARBA" id="ARBA00022989"/>
    </source>
</evidence>
<dbReference type="GO" id="GO:0050982">
    <property type="term" value="P:detection of mechanical stimulus"/>
    <property type="evidence" value="ECO:0007669"/>
    <property type="project" value="TreeGrafter"/>
</dbReference>
<gene>
    <name evidence="11" type="ORF">PFISCL1PPCAC_4065</name>
</gene>
<dbReference type="GO" id="GO:0005262">
    <property type="term" value="F:calcium channel activity"/>
    <property type="evidence" value="ECO:0007669"/>
    <property type="project" value="TreeGrafter"/>
</dbReference>
<evidence type="ECO:0000256" key="1">
    <source>
        <dbReference type="ARBA" id="ARBA00004272"/>
    </source>
</evidence>
<reference evidence="11" key="1">
    <citation type="submission" date="2023-10" db="EMBL/GenBank/DDBJ databases">
        <title>Genome assembly of Pristionchus species.</title>
        <authorList>
            <person name="Yoshida K."/>
            <person name="Sommer R.J."/>
        </authorList>
    </citation>
    <scope>NUCLEOTIDE SEQUENCE</scope>
    <source>
        <strain evidence="11">RS5133</strain>
    </source>
</reference>
<evidence type="ECO:0000256" key="3">
    <source>
        <dbReference type="ARBA" id="ARBA00022692"/>
    </source>
</evidence>
<keyword evidence="12" id="KW-1185">Reference proteome</keyword>
<feature type="domain" description="Polycystin cation channel PKD1/PKD2" evidence="9">
    <location>
        <begin position="101"/>
        <end position="211"/>
    </location>
</feature>
<dbReference type="GO" id="GO:0005509">
    <property type="term" value="F:calcium ion binding"/>
    <property type="evidence" value="ECO:0007669"/>
    <property type="project" value="InterPro"/>
</dbReference>
<dbReference type="InterPro" id="IPR013122">
    <property type="entry name" value="PKD1_2_channel"/>
</dbReference>
<dbReference type="EMBL" id="BTSY01000002">
    <property type="protein sequence ID" value="GMT12768.1"/>
    <property type="molecule type" value="Genomic_DNA"/>
</dbReference>
<feature type="transmembrane region" description="Helical" evidence="8">
    <location>
        <begin position="108"/>
        <end position="130"/>
    </location>
</feature>
<evidence type="ECO:0000256" key="6">
    <source>
        <dbReference type="ARBA" id="ARBA00023180"/>
    </source>
</evidence>
<accession>A0AAV5V149</accession>
<dbReference type="InterPro" id="IPR003915">
    <property type="entry name" value="PKD_2"/>
</dbReference>
<keyword evidence="7" id="KW-0966">Cell projection</keyword>